<protein>
    <submittedName>
        <fullName evidence="1">Thiamine-phosphate kinase</fullName>
    </submittedName>
</protein>
<organism evidence="1 2">
    <name type="scientific">Acinetobacter ursingii</name>
    <dbReference type="NCBI Taxonomy" id="108980"/>
    <lineage>
        <taxon>Bacteria</taxon>
        <taxon>Pseudomonadati</taxon>
        <taxon>Pseudomonadota</taxon>
        <taxon>Gammaproteobacteria</taxon>
        <taxon>Moraxellales</taxon>
        <taxon>Moraxellaceae</taxon>
        <taxon>Acinetobacter</taxon>
    </lineage>
</organism>
<dbReference type="EMBL" id="DPVE01000324">
    <property type="protein sequence ID" value="HCK31754.1"/>
    <property type="molecule type" value="Genomic_DNA"/>
</dbReference>
<dbReference type="Gene3D" id="3.90.650.10">
    <property type="entry name" value="PurM-like C-terminal domain"/>
    <property type="match status" value="1"/>
</dbReference>
<dbReference type="InterPro" id="IPR036676">
    <property type="entry name" value="PurM-like_C_sf"/>
</dbReference>
<evidence type="ECO:0000313" key="1">
    <source>
        <dbReference type="EMBL" id="HCK31754.1"/>
    </source>
</evidence>
<feature type="non-terminal residue" evidence="1">
    <location>
        <position position="1"/>
    </location>
</feature>
<dbReference type="SUPFAM" id="SSF56042">
    <property type="entry name" value="PurM C-terminal domain-like"/>
    <property type="match status" value="1"/>
</dbReference>
<evidence type="ECO:0000313" key="2">
    <source>
        <dbReference type="Proteomes" id="UP000263596"/>
    </source>
</evidence>
<sequence>AGGDDYELCFTISPQNYEKLLQQQLNVNITMIGLITQATDLIFEHDDQNHPVQFHGYQHFA</sequence>
<name>A0A3D2SST8_9GAMM</name>
<dbReference type="GO" id="GO:0016301">
    <property type="term" value="F:kinase activity"/>
    <property type="evidence" value="ECO:0007669"/>
    <property type="project" value="UniProtKB-KW"/>
</dbReference>
<dbReference type="AlphaFoldDB" id="A0A3D2SST8"/>
<reference evidence="1 2" key="1">
    <citation type="journal article" date="2018" name="Nat. Biotechnol.">
        <title>A standardized bacterial taxonomy based on genome phylogeny substantially revises the tree of life.</title>
        <authorList>
            <person name="Parks D.H."/>
            <person name="Chuvochina M."/>
            <person name="Waite D.W."/>
            <person name="Rinke C."/>
            <person name="Skarshewski A."/>
            <person name="Chaumeil P.A."/>
            <person name="Hugenholtz P."/>
        </authorList>
    </citation>
    <scope>NUCLEOTIDE SEQUENCE [LARGE SCALE GENOMIC DNA]</scope>
    <source>
        <strain evidence="1">UBA9669</strain>
    </source>
</reference>
<accession>A0A3D2SST8</accession>
<proteinExistence type="predicted"/>
<keyword evidence="1" id="KW-0418">Kinase</keyword>
<gene>
    <name evidence="1" type="ORF">DHW29_17395</name>
</gene>
<keyword evidence="1" id="KW-0808">Transferase</keyword>
<dbReference type="Proteomes" id="UP000263596">
    <property type="component" value="Unassembled WGS sequence"/>
</dbReference>
<comment type="caution">
    <text evidence="1">The sequence shown here is derived from an EMBL/GenBank/DDBJ whole genome shotgun (WGS) entry which is preliminary data.</text>
</comment>